<evidence type="ECO:0000256" key="11">
    <source>
        <dbReference type="ARBA" id="ARBA00023180"/>
    </source>
</evidence>
<sequence>MADKVSLGLVALNEKLTISVRSDCECDCERHMNTTQMNSPKCSGNGIYQCGICKCNENKYGDDCRCEGASTTSIDLDKCKMTSNDTSYCNGKGICSCGKCVDCQKGFSGDFCQYDDNSCVSPGDKLCSGMGRCRYGKCECLPSRTGPGCDCPVDNDSCYAPRSKEVCSGNGKCICGECSCLPMGTTNHTCSGRFCDSCEEFAEKRCLELEDYAECYRTANESHCNLVFNQTSIEIKTSDSLEDALPDHQMAKWCRKQYENGTTLVFKYFYPLSSPNTLNIIVQKYLEQPPEVNLWVAVGVPFGALILIGLITIMVWKILVDIHDAREYRNFAEKSAAAGFTVPDIVNPVYRAPHLNVINPTFNRQSHLQ</sequence>
<evidence type="ECO:0000256" key="1">
    <source>
        <dbReference type="ARBA" id="ARBA00004479"/>
    </source>
</evidence>
<accession>A0ABN8IVA4</accession>
<dbReference type="Gene3D" id="2.60.40.1510">
    <property type="entry name" value="ntegrin, alpha v. Chain A, domain 3"/>
    <property type="match status" value="1"/>
</dbReference>
<keyword evidence="3" id="KW-0245">EGF-like domain</keyword>
<keyword evidence="5" id="KW-0732">Signal</keyword>
<evidence type="ECO:0000256" key="3">
    <source>
        <dbReference type="ARBA" id="ARBA00022536"/>
    </source>
</evidence>
<keyword evidence="15" id="KW-1185">Reference proteome</keyword>
<evidence type="ECO:0000256" key="8">
    <source>
        <dbReference type="ARBA" id="ARBA00023037"/>
    </source>
</evidence>
<comment type="similarity">
    <text evidence="2">Belongs to the integrin beta chain family.</text>
</comment>
<dbReference type="InterPro" id="IPR014836">
    <property type="entry name" value="Integrin_bsu_cyt_dom"/>
</dbReference>
<dbReference type="PRINTS" id="PR01186">
    <property type="entry name" value="INTEGRINB"/>
</dbReference>
<evidence type="ECO:0000259" key="13">
    <source>
        <dbReference type="SMART" id="SM01241"/>
    </source>
</evidence>
<dbReference type="Pfam" id="PF08725">
    <property type="entry name" value="Integrin_b_cyt"/>
    <property type="match status" value="1"/>
</dbReference>
<keyword evidence="6" id="KW-0677">Repeat</keyword>
<evidence type="ECO:0000256" key="6">
    <source>
        <dbReference type="ARBA" id="ARBA00022737"/>
    </source>
</evidence>
<evidence type="ECO:0000256" key="7">
    <source>
        <dbReference type="ARBA" id="ARBA00022989"/>
    </source>
</evidence>
<dbReference type="Pfam" id="PF23105">
    <property type="entry name" value="EGF_integrin"/>
    <property type="match status" value="1"/>
</dbReference>
<dbReference type="Gene3D" id="1.20.5.100">
    <property type="entry name" value="Cytochrome c1, transmembrane anchor, C-terminal"/>
    <property type="match status" value="1"/>
</dbReference>
<dbReference type="PANTHER" id="PTHR10082">
    <property type="entry name" value="INTEGRIN BETA SUBUNIT"/>
    <property type="match status" value="1"/>
</dbReference>
<dbReference type="InterPro" id="IPR015812">
    <property type="entry name" value="Integrin_bsu"/>
</dbReference>
<evidence type="ECO:0000313" key="14">
    <source>
        <dbReference type="EMBL" id="CAH2066161.1"/>
    </source>
</evidence>
<evidence type="ECO:0000256" key="12">
    <source>
        <dbReference type="SAM" id="Phobius"/>
    </source>
</evidence>
<protein>
    <recommendedName>
        <fullName evidence="13">Integrin beta subunit cytoplasmic domain-containing protein</fullName>
    </recommendedName>
</protein>
<evidence type="ECO:0000313" key="15">
    <source>
        <dbReference type="Proteomes" id="UP000837857"/>
    </source>
</evidence>
<organism evidence="14 15">
    <name type="scientific">Iphiclides podalirius</name>
    <name type="common">scarce swallowtail</name>
    <dbReference type="NCBI Taxonomy" id="110791"/>
    <lineage>
        <taxon>Eukaryota</taxon>
        <taxon>Metazoa</taxon>
        <taxon>Ecdysozoa</taxon>
        <taxon>Arthropoda</taxon>
        <taxon>Hexapoda</taxon>
        <taxon>Insecta</taxon>
        <taxon>Pterygota</taxon>
        <taxon>Neoptera</taxon>
        <taxon>Endopterygota</taxon>
        <taxon>Lepidoptera</taxon>
        <taxon>Glossata</taxon>
        <taxon>Ditrysia</taxon>
        <taxon>Papilionoidea</taxon>
        <taxon>Papilionidae</taxon>
        <taxon>Papilioninae</taxon>
        <taxon>Iphiclides</taxon>
    </lineage>
</organism>
<feature type="non-terminal residue" evidence="14">
    <location>
        <position position="369"/>
    </location>
</feature>
<evidence type="ECO:0000256" key="5">
    <source>
        <dbReference type="ARBA" id="ARBA00022729"/>
    </source>
</evidence>
<keyword evidence="7 12" id="KW-1133">Transmembrane helix</keyword>
<proteinExistence type="inferred from homology"/>
<keyword evidence="4 12" id="KW-0812">Transmembrane</keyword>
<feature type="domain" description="Integrin beta subunit cytoplasmic" evidence="13">
    <location>
        <begin position="317"/>
        <end position="365"/>
    </location>
</feature>
<gene>
    <name evidence="14" type="ORF">IPOD504_LOCUS13308</name>
</gene>
<reference evidence="14" key="1">
    <citation type="submission" date="2022-03" db="EMBL/GenBank/DDBJ databases">
        <authorList>
            <person name="Martin H S."/>
        </authorList>
    </citation>
    <scope>NUCLEOTIDE SEQUENCE</scope>
</reference>
<evidence type="ECO:0000256" key="10">
    <source>
        <dbReference type="ARBA" id="ARBA00023157"/>
    </source>
</evidence>
<dbReference type="EMBL" id="OW152816">
    <property type="protein sequence ID" value="CAH2066161.1"/>
    <property type="molecule type" value="Genomic_DNA"/>
</dbReference>
<dbReference type="PROSITE" id="PS00243">
    <property type="entry name" value="I_EGF_1"/>
    <property type="match status" value="1"/>
</dbReference>
<keyword evidence="8" id="KW-0401">Integrin</keyword>
<dbReference type="Pfam" id="PF18372">
    <property type="entry name" value="I-EGF_1"/>
    <property type="match status" value="1"/>
</dbReference>
<dbReference type="InterPro" id="IPR040622">
    <property type="entry name" value="EGF_integrin_1"/>
</dbReference>
<dbReference type="Proteomes" id="UP000837857">
    <property type="component" value="Chromosome 4"/>
</dbReference>
<evidence type="ECO:0000256" key="2">
    <source>
        <dbReference type="ARBA" id="ARBA00007449"/>
    </source>
</evidence>
<evidence type="ECO:0000256" key="9">
    <source>
        <dbReference type="ARBA" id="ARBA00023136"/>
    </source>
</evidence>
<dbReference type="SMART" id="SM01241">
    <property type="entry name" value="Integrin_b_cyt"/>
    <property type="match status" value="1"/>
</dbReference>
<dbReference type="InterPro" id="IPR057243">
    <property type="entry name" value="Integrin_I-EGF_CS"/>
</dbReference>
<keyword evidence="10" id="KW-1015">Disulfide bond</keyword>
<dbReference type="Gene3D" id="2.10.25.10">
    <property type="entry name" value="Laminin"/>
    <property type="match status" value="3"/>
</dbReference>
<dbReference type="InterPro" id="IPR057073">
    <property type="entry name" value="EGF_integrin_2"/>
</dbReference>
<dbReference type="PANTHER" id="PTHR10082:SF60">
    <property type="entry name" value="INTEGRIN BETA-PS"/>
    <property type="match status" value="1"/>
</dbReference>
<name>A0ABN8IVA4_9NEOP</name>
<keyword evidence="9 12" id="KW-0472">Membrane</keyword>
<feature type="transmembrane region" description="Helical" evidence="12">
    <location>
        <begin position="294"/>
        <end position="319"/>
    </location>
</feature>
<keyword evidence="11" id="KW-0325">Glycoprotein</keyword>
<evidence type="ECO:0000256" key="4">
    <source>
        <dbReference type="ARBA" id="ARBA00022692"/>
    </source>
</evidence>
<comment type="subcellular location">
    <subcellularLocation>
        <location evidence="1">Membrane</location>
        <topology evidence="1">Single-pass type I membrane protein</topology>
    </subcellularLocation>
</comment>